<keyword evidence="2" id="KW-1185">Reference proteome</keyword>
<reference evidence="1 2" key="1">
    <citation type="journal article" date="2019" name="Int. J. Syst. Evol. Microbiol.">
        <title>The Global Catalogue of Microorganisms (GCM) 10K type strain sequencing project: providing services to taxonomists for standard genome sequencing and annotation.</title>
        <authorList>
            <consortium name="The Broad Institute Genomics Platform"/>
            <consortium name="The Broad Institute Genome Sequencing Center for Infectious Disease"/>
            <person name="Wu L."/>
            <person name="Ma J."/>
        </authorList>
    </citation>
    <scope>NUCLEOTIDE SEQUENCE [LARGE SCALE GENOMIC DNA]</scope>
    <source>
        <strain evidence="1 2">JCM 6486</strain>
    </source>
</reference>
<protein>
    <submittedName>
        <fullName evidence="1">Uncharacterized protein</fullName>
    </submittedName>
</protein>
<comment type="caution">
    <text evidence="1">The sequence shown here is derived from an EMBL/GenBank/DDBJ whole genome shotgun (WGS) entry which is preliminary data.</text>
</comment>
<sequence length="100" mass="11892">MRTLKNIAESNKELAEEMISKKDIKIEIARNKMDVNNINDEYFENKAIVSVESEERNYWVGIKTMASIVLDYANKYIEKEERELEELEVFKPNNYETYFG</sequence>
<evidence type="ECO:0000313" key="2">
    <source>
        <dbReference type="Proteomes" id="UP001400965"/>
    </source>
</evidence>
<evidence type="ECO:0000313" key="1">
    <source>
        <dbReference type="EMBL" id="GAA0861762.1"/>
    </source>
</evidence>
<proteinExistence type="predicted"/>
<dbReference type="EMBL" id="BAAACP010000002">
    <property type="protein sequence ID" value="GAA0861762.1"/>
    <property type="molecule type" value="Genomic_DNA"/>
</dbReference>
<dbReference type="Proteomes" id="UP001400965">
    <property type="component" value="Unassembled WGS sequence"/>
</dbReference>
<accession>A0ABN1LXZ9</accession>
<organism evidence="1 2">
    <name type="scientific">Paraclostridium tenue</name>
    <dbReference type="NCBI Taxonomy" id="1737"/>
    <lineage>
        <taxon>Bacteria</taxon>
        <taxon>Bacillati</taxon>
        <taxon>Bacillota</taxon>
        <taxon>Clostridia</taxon>
        <taxon>Peptostreptococcales</taxon>
        <taxon>Peptostreptococcaceae</taxon>
        <taxon>Paraclostridium</taxon>
    </lineage>
</organism>
<name>A0ABN1LXZ9_9FIRM</name>
<dbReference type="RefSeq" id="WP_346041677.1">
    <property type="nucleotide sequence ID" value="NZ_BAAACP010000002.1"/>
</dbReference>
<gene>
    <name evidence="1" type="ORF">GCM10008917_04440</name>
</gene>